<evidence type="ECO:0000256" key="1">
    <source>
        <dbReference type="ARBA" id="ARBA00022723"/>
    </source>
</evidence>
<dbReference type="SUPFAM" id="SSF47473">
    <property type="entry name" value="EF-hand"/>
    <property type="match status" value="1"/>
</dbReference>
<gene>
    <name evidence="5" type="ORF">AAY24_10975</name>
</gene>
<sequence length="176" mass="18841">MAAGPMAPPGPIPFSDYDSNGDGRISVDEFYAARNARIAEQARKGGMMRNAGNAPAFEQFDIDGDGYLSENELLKGQLSQLQENRMNRPMGGPGGPGGPGARPMASFSDFDSNSDGVVTPEEFDQTRAARQAEKATQGYPMRNAASSPSFATFDSNGDGVLTPDEFVPRSRNRLQQ</sequence>
<dbReference type="GO" id="GO:0005509">
    <property type="term" value="F:calcium ion binding"/>
    <property type="evidence" value="ECO:0007669"/>
    <property type="project" value="InterPro"/>
</dbReference>
<dbReference type="KEGG" id="seds:AAY24_10975"/>
<keyword evidence="1" id="KW-0479">Metal-binding</keyword>
<evidence type="ECO:0000259" key="4">
    <source>
        <dbReference type="PROSITE" id="PS50222"/>
    </source>
</evidence>
<keyword evidence="2" id="KW-0677">Repeat</keyword>
<proteinExistence type="predicted"/>
<dbReference type="EMBL" id="CP011412">
    <property type="protein sequence ID" value="AKH22216.1"/>
    <property type="molecule type" value="Genomic_DNA"/>
</dbReference>
<protein>
    <recommendedName>
        <fullName evidence="4">EF-hand domain-containing protein</fullName>
    </recommendedName>
</protein>
<dbReference type="InterPro" id="IPR002048">
    <property type="entry name" value="EF_hand_dom"/>
</dbReference>
<feature type="compositionally biased region" description="Pro residues" evidence="3">
    <location>
        <begin position="1"/>
        <end position="12"/>
    </location>
</feature>
<evidence type="ECO:0000313" key="6">
    <source>
        <dbReference type="Proteomes" id="UP000034410"/>
    </source>
</evidence>
<evidence type="ECO:0000256" key="3">
    <source>
        <dbReference type="SAM" id="MobiDB-lite"/>
    </source>
</evidence>
<feature type="domain" description="EF-hand" evidence="4">
    <location>
        <begin position="14"/>
        <end position="40"/>
    </location>
</feature>
<dbReference type="PANTHER" id="PTHR10827:SF98">
    <property type="entry name" value="45 KDA CALCIUM-BINDING PROTEIN"/>
    <property type="match status" value="1"/>
</dbReference>
<dbReference type="Pfam" id="PF13202">
    <property type="entry name" value="EF-hand_5"/>
    <property type="match status" value="4"/>
</dbReference>
<dbReference type="Gene3D" id="1.10.238.10">
    <property type="entry name" value="EF-hand"/>
    <property type="match status" value="2"/>
</dbReference>
<feature type="region of interest" description="Disordered" evidence="3">
    <location>
        <begin position="84"/>
        <end position="176"/>
    </location>
</feature>
<feature type="domain" description="EF-hand" evidence="4">
    <location>
        <begin position="56"/>
        <end position="83"/>
    </location>
</feature>
<dbReference type="InterPro" id="IPR018247">
    <property type="entry name" value="EF_Hand_1_Ca_BS"/>
</dbReference>
<dbReference type="CDD" id="cd00051">
    <property type="entry name" value="EFh"/>
    <property type="match status" value="1"/>
</dbReference>
<dbReference type="SMART" id="SM00054">
    <property type="entry name" value="EFh"/>
    <property type="match status" value="4"/>
</dbReference>
<dbReference type="InterPro" id="IPR011992">
    <property type="entry name" value="EF-hand-dom_pair"/>
</dbReference>
<reference evidence="5 6" key="1">
    <citation type="journal article" date="2015" name="Genome Announc.">
        <title>Complete Genome Sequence of Sedimenticola thiotaurini Strain SIP-G1, a Polyphosphate- and Polyhydroxyalkanoate-Accumulating Sulfur-Oxidizing Gammaproteobacterium Isolated from Salt Marsh Sediments.</title>
        <authorList>
            <person name="Flood B.E."/>
            <person name="Jones D.S."/>
            <person name="Bailey J.V."/>
        </authorList>
    </citation>
    <scope>NUCLEOTIDE SEQUENCE [LARGE SCALE GENOMIC DNA]</scope>
    <source>
        <strain evidence="5 6">SIP-G1</strain>
    </source>
</reference>
<dbReference type="Proteomes" id="UP000034410">
    <property type="component" value="Chromosome"/>
</dbReference>
<organism evidence="5 6">
    <name type="scientific">Sedimenticola thiotaurini</name>
    <dbReference type="NCBI Taxonomy" id="1543721"/>
    <lineage>
        <taxon>Bacteria</taxon>
        <taxon>Pseudomonadati</taxon>
        <taxon>Pseudomonadota</taxon>
        <taxon>Gammaproteobacteria</taxon>
        <taxon>Chromatiales</taxon>
        <taxon>Sedimenticolaceae</taxon>
        <taxon>Sedimenticola</taxon>
    </lineage>
</organism>
<name>A0A0F7K106_9GAMM</name>
<feature type="region of interest" description="Disordered" evidence="3">
    <location>
        <begin position="1"/>
        <end position="20"/>
    </location>
</feature>
<keyword evidence="6" id="KW-1185">Reference proteome</keyword>
<feature type="compositionally biased region" description="Polar residues" evidence="3">
    <location>
        <begin position="144"/>
        <end position="155"/>
    </location>
</feature>
<feature type="compositionally biased region" description="Gly residues" evidence="3">
    <location>
        <begin position="91"/>
        <end position="100"/>
    </location>
</feature>
<dbReference type="AlphaFoldDB" id="A0A0F7K106"/>
<feature type="compositionally biased region" description="Basic and acidic residues" evidence="3">
    <location>
        <begin position="124"/>
        <end position="133"/>
    </location>
</feature>
<evidence type="ECO:0000313" key="5">
    <source>
        <dbReference type="EMBL" id="AKH22216.1"/>
    </source>
</evidence>
<dbReference type="PROSITE" id="PS50222">
    <property type="entry name" value="EF_HAND_2"/>
    <property type="match status" value="2"/>
</dbReference>
<accession>A0A0F7K106</accession>
<dbReference type="PANTHER" id="PTHR10827">
    <property type="entry name" value="RETICULOCALBIN"/>
    <property type="match status" value="1"/>
</dbReference>
<dbReference type="PROSITE" id="PS00018">
    <property type="entry name" value="EF_HAND_1"/>
    <property type="match status" value="4"/>
</dbReference>
<evidence type="ECO:0000256" key="2">
    <source>
        <dbReference type="ARBA" id="ARBA00022737"/>
    </source>
</evidence>